<dbReference type="SUPFAM" id="SSF48452">
    <property type="entry name" value="TPR-like"/>
    <property type="match status" value="1"/>
</dbReference>
<proteinExistence type="predicted"/>
<name>A0AA37WIG2_9ALTE</name>
<accession>A0AA37WIG2</accession>
<dbReference type="Gene3D" id="1.25.40.10">
    <property type="entry name" value="Tetratricopeptide repeat domain"/>
    <property type="match status" value="1"/>
</dbReference>
<evidence type="ECO:0000313" key="1">
    <source>
        <dbReference type="EMBL" id="GLR69454.1"/>
    </source>
</evidence>
<comment type="caution">
    <text evidence="1">The sequence shown here is derived from an EMBL/GenBank/DDBJ whole genome shotgun (WGS) entry which is preliminary data.</text>
</comment>
<reference evidence="1" key="1">
    <citation type="journal article" date="2014" name="Int. J. Syst. Evol. Microbiol.">
        <title>Complete genome sequence of Corynebacterium casei LMG S-19264T (=DSM 44701T), isolated from a smear-ripened cheese.</title>
        <authorList>
            <consortium name="US DOE Joint Genome Institute (JGI-PGF)"/>
            <person name="Walter F."/>
            <person name="Albersmeier A."/>
            <person name="Kalinowski J."/>
            <person name="Ruckert C."/>
        </authorList>
    </citation>
    <scope>NUCLEOTIDE SEQUENCE</scope>
    <source>
        <strain evidence="1">NBRC 110023</strain>
    </source>
</reference>
<organism evidence="1 2">
    <name type="scientific">Agaribacter marinus</name>
    <dbReference type="NCBI Taxonomy" id="1431249"/>
    <lineage>
        <taxon>Bacteria</taxon>
        <taxon>Pseudomonadati</taxon>
        <taxon>Pseudomonadota</taxon>
        <taxon>Gammaproteobacteria</taxon>
        <taxon>Alteromonadales</taxon>
        <taxon>Alteromonadaceae</taxon>
        <taxon>Agaribacter</taxon>
    </lineage>
</organism>
<gene>
    <name evidence="1" type="ORF">GCM10007852_03620</name>
</gene>
<protein>
    <submittedName>
        <fullName evidence="1">Membrane protein</fullName>
    </submittedName>
</protein>
<dbReference type="Pfam" id="PF06041">
    <property type="entry name" value="DUF924"/>
    <property type="match status" value="1"/>
</dbReference>
<dbReference type="AlphaFoldDB" id="A0AA37WIG2"/>
<dbReference type="InterPro" id="IPR010323">
    <property type="entry name" value="DUF924"/>
</dbReference>
<dbReference type="InterPro" id="IPR011990">
    <property type="entry name" value="TPR-like_helical_dom_sf"/>
</dbReference>
<reference evidence="1" key="2">
    <citation type="submission" date="2023-01" db="EMBL/GenBank/DDBJ databases">
        <title>Draft genome sequence of Agaribacter marinus strain NBRC 110023.</title>
        <authorList>
            <person name="Sun Q."/>
            <person name="Mori K."/>
        </authorList>
    </citation>
    <scope>NUCLEOTIDE SEQUENCE</scope>
    <source>
        <strain evidence="1">NBRC 110023</strain>
    </source>
</reference>
<dbReference type="Gene3D" id="1.20.58.320">
    <property type="entry name" value="TPR-like"/>
    <property type="match status" value="1"/>
</dbReference>
<keyword evidence="2" id="KW-1185">Reference proteome</keyword>
<evidence type="ECO:0000313" key="2">
    <source>
        <dbReference type="Proteomes" id="UP001156601"/>
    </source>
</evidence>
<dbReference type="EMBL" id="BSOT01000005">
    <property type="protein sequence ID" value="GLR69454.1"/>
    <property type="molecule type" value="Genomic_DNA"/>
</dbReference>
<sequence length="197" mass="23288">MSYSSYKLKLRYLRTKVTMDFLTIIEFWFKPEHQPFWFQKDEKFDLKIIEKFSDIHRSANAGELYEWRNEPLGRLAEVIVLDQFSRNMFRESANSFASDSLALVLAQHAIQAGDDQKLNTIERSFLYMPYMHSESLVIHKEATRLYEQNGIKVNLEFELKHLAIIKRFGRYPHRNKILGRKSSAEEIAFLQQPGSSF</sequence>
<dbReference type="Proteomes" id="UP001156601">
    <property type="component" value="Unassembled WGS sequence"/>
</dbReference>